<reference evidence="8 10" key="2">
    <citation type="journal article" date="2013" name="Nature">
        <title>Insights into bilaterian evolution from three spiralian genomes.</title>
        <authorList>
            <person name="Simakov O."/>
            <person name="Marletaz F."/>
            <person name="Cho S.J."/>
            <person name="Edsinger-Gonzales E."/>
            <person name="Havlak P."/>
            <person name="Hellsten U."/>
            <person name="Kuo D.H."/>
            <person name="Larsson T."/>
            <person name="Lv J."/>
            <person name="Arendt D."/>
            <person name="Savage R."/>
            <person name="Osoegawa K."/>
            <person name="de Jong P."/>
            <person name="Grimwood J."/>
            <person name="Chapman J.A."/>
            <person name="Shapiro H."/>
            <person name="Aerts A."/>
            <person name="Otillar R.P."/>
            <person name="Terry A.Y."/>
            <person name="Boore J.L."/>
            <person name="Grigoriev I.V."/>
            <person name="Lindberg D.R."/>
            <person name="Seaver E.C."/>
            <person name="Weisblat D.A."/>
            <person name="Putnam N.H."/>
            <person name="Rokhsar D.S."/>
        </authorList>
    </citation>
    <scope>NUCLEOTIDE SEQUENCE</scope>
    <source>
        <strain evidence="8 10">I ESC-2004</strain>
    </source>
</reference>
<evidence type="ECO:0000256" key="4">
    <source>
        <dbReference type="SAM" id="MobiDB-lite"/>
    </source>
</evidence>
<dbReference type="InterPro" id="IPR036372">
    <property type="entry name" value="BEACH_dom_sf"/>
</dbReference>
<dbReference type="Pfam" id="PF14844">
    <property type="entry name" value="PH_BEACH"/>
    <property type="match status" value="1"/>
</dbReference>
<evidence type="ECO:0000256" key="2">
    <source>
        <dbReference type="ARBA" id="ARBA00022737"/>
    </source>
</evidence>
<keyword evidence="5" id="KW-0732">Signal</keyword>
<dbReference type="Pfam" id="PF02138">
    <property type="entry name" value="Beach"/>
    <property type="match status" value="1"/>
</dbReference>
<dbReference type="Gene3D" id="2.30.29.30">
    <property type="entry name" value="Pleckstrin-homology domain (PH domain)/Phosphotyrosine-binding domain (PTB)"/>
    <property type="match status" value="1"/>
</dbReference>
<dbReference type="InterPro" id="IPR001680">
    <property type="entry name" value="WD40_rpt"/>
</dbReference>
<feature type="repeat" description="WD" evidence="3">
    <location>
        <begin position="775"/>
        <end position="816"/>
    </location>
</feature>
<feature type="domain" description="BEACH-type PH" evidence="7">
    <location>
        <begin position="189"/>
        <end position="290"/>
    </location>
</feature>
<evidence type="ECO:0000313" key="10">
    <source>
        <dbReference type="Proteomes" id="UP000014760"/>
    </source>
</evidence>
<keyword evidence="10" id="KW-1185">Reference proteome</keyword>
<dbReference type="SUPFAM" id="SSF50978">
    <property type="entry name" value="WD40 repeat-like"/>
    <property type="match status" value="1"/>
</dbReference>
<dbReference type="STRING" id="283909.R7TBT8"/>
<dbReference type="FunFam" id="1.10.1540.10:FF:000001">
    <property type="entry name" value="neurobeachin isoform X1"/>
    <property type="match status" value="1"/>
</dbReference>
<dbReference type="InterPro" id="IPR023362">
    <property type="entry name" value="PH-BEACH_dom"/>
</dbReference>
<dbReference type="Gene3D" id="1.10.1540.10">
    <property type="entry name" value="BEACH domain"/>
    <property type="match status" value="1"/>
</dbReference>
<feature type="domain" description="BEACH" evidence="6">
    <location>
        <begin position="294"/>
        <end position="579"/>
    </location>
</feature>
<dbReference type="EMBL" id="AMQN01015098">
    <property type="status" value="NOT_ANNOTATED_CDS"/>
    <property type="molecule type" value="Genomic_DNA"/>
</dbReference>
<evidence type="ECO:0000259" key="7">
    <source>
        <dbReference type="PROSITE" id="PS51783"/>
    </source>
</evidence>
<dbReference type="PROSITE" id="PS50294">
    <property type="entry name" value="WD_REPEATS_REGION"/>
    <property type="match status" value="1"/>
</dbReference>
<dbReference type="PANTHER" id="PTHR13743">
    <property type="entry name" value="BEIGE/BEACH-RELATED"/>
    <property type="match status" value="1"/>
</dbReference>
<evidence type="ECO:0000313" key="8">
    <source>
        <dbReference type="EMBL" id="ELT88952.1"/>
    </source>
</evidence>
<feature type="compositionally biased region" description="Pro residues" evidence="4">
    <location>
        <begin position="604"/>
        <end position="613"/>
    </location>
</feature>
<protein>
    <recommendedName>
        <fullName evidence="11">BEACH domain-containing protein</fullName>
    </recommendedName>
</protein>
<evidence type="ECO:0000256" key="5">
    <source>
        <dbReference type="SAM" id="SignalP"/>
    </source>
</evidence>
<dbReference type="PANTHER" id="PTHR13743:SF123">
    <property type="entry name" value="PROTEIN FAN"/>
    <property type="match status" value="1"/>
</dbReference>
<reference evidence="10" key="1">
    <citation type="submission" date="2012-12" db="EMBL/GenBank/DDBJ databases">
        <authorList>
            <person name="Hellsten U."/>
            <person name="Grimwood J."/>
            <person name="Chapman J.A."/>
            <person name="Shapiro H."/>
            <person name="Aerts A."/>
            <person name="Otillar R.P."/>
            <person name="Terry A.Y."/>
            <person name="Boore J.L."/>
            <person name="Simakov O."/>
            <person name="Marletaz F."/>
            <person name="Cho S.-J."/>
            <person name="Edsinger-Gonzales E."/>
            <person name="Havlak P."/>
            <person name="Kuo D.-H."/>
            <person name="Larsson T."/>
            <person name="Lv J."/>
            <person name="Arendt D."/>
            <person name="Savage R."/>
            <person name="Osoegawa K."/>
            <person name="de Jong P."/>
            <person name="Lindberg D.R."/>
            <person name="Seaver E.C."/>
            <person name="Weisblat D.A."/>
            <person name="Putnam N.H."/>
            <person name="Grigoriev I.V."/>
            <person name="Rokhsar D.S."/>
        </authorList>
    </citation>
    <scope>NUCLEOTIDE SEQUENCE</scope>
    <source>
        <strain evidence="10">I ESC-2004</strain>
    </source>
</reference>
<organism evidence="8">
    <name type="scientific">Capitella teleta</name>
    <name type="common">Polychaete worm</name>
    <dbReference type="NCBI Taxonomy" id="283909"/>
    <lineage>
        <taxon>Eukaryota</taxon>
        <taxon>Metazoa</taxon>
        <taxon>Spiralia</taxon>
        <taxon>Lophotrochozoa</taxon>
        <taxon>Annelida</taxon>
        <taxon>Polychaeta</taxon>
        <taxon>Sedentaria</taxon>
        <taxon>Scolecida</taxon>
        <taxon>Capitellidae</taxon>
        <taxon>Capitella</taxon>
    </lineage>
</organism>
<keyword evidence="2" id="KW-0677">Repeat</keyword>
<evidence type="ECO:0000256" key="1">
    <source>
        <dbReference type="ARBA" id="ARBA00022574"/>
    </source>
</evidence>
<proteinExistence type="predicted"/>
<evidence type="ECO:0008006" key="11">
    <source>
        <dbReference type="Google" id="ProtNLM"/>
    </source>
</evidence>
<dbReference type="CDD" id="cd06071">
    <property type="entry name" value="Beach"/>
    <property type="match status" value="1"/>
</dbReference>
<dbReference type="InterPro" id="IPR000409">
    <property type="entry name" value="BEACH_dom"/>
</dbReference>
<dbReference type="EnsemblMetazoa" id="CapteT180999">
    <property type="protein sequence ID" value="CapteP180999"/>
    <property type="gene ID" value="CapteG180999"/>
</dbReference>
<dbReference type="InterPro" id="IPR036322">
    <property type="entry name" value="WD40_repeat_dom_sf"/>
</dbReference>
<sequence length="940" mass="107039">MHCCNHQHYCYDSILLFLPRFSLLLLEPGEIYFQDYTTYYYPSRLAPQEAYKKRQRGRLKLCSKSILFDPKDVAFPIIKIAFRDILAIDKWEVPIIAQYLRQDSCTFFLESEQVVNMKEDNSIKPYVFNRGYGVWQFSLAHSSTDDVLPFMHQLHRASTLPLGDQSAMINAIVLSRQSRVQFDRSWLEDLYESVVMETQAERVTPLVVNPGRLMLTSMRLYFQPFNNIGPLPVLKIKLSSIKRIIKRRFLLRHVGIEIFCHDSGVRKSNSHLYLAFPDTDTRNEVLDRILDQDVVTLEDLAQENMTLKWQNRAIGNFDYIMYLNTLADRSMNDLTQYPVFPWVLSNYTKEDLDLSDPLNFRDLAKPMGALDSDRLLKLLERYDEMPEPRFLYGSHYSTPGYVLFYLARIAPEYMLCLQNGKFDHPDRMFNSVADAWRNCLTSMSDFKELIPEFYDSEGEFLSKNPLIDFGNRLDAKPVAEVSLPPWSKTPQEFVSKMREALESDYVSENLHKWIDLIFGYKQTGEEAENSYNVFYHLTYEGAVDLEKVEDLNQRAALETQIMEFGQTPKQLFRHPHPRRIPPLTVPPEPYESHAASPPQREETPPPPPPPPVNPDRVYHSQLKIIHSNGPTSSSGSPDKLAVTDIKWGKNGDVVYISCRDGSIKKYSADALALLQSAFISSMPVSAFEILFDGRILIACCYDNSIYLYDMDYGKITQHVLAHDDAVSCIHLSSDLVATGSWDSTVKVWKLELGRSSDVGGTPPKRINCKLNAMWDFEHDASVTSVCISEKKKRLVTGDQAGTVSIWSLPDSHPILVLSVHAGVVYDMKLSPDEEKVLTCGMQNSIHICDLATGAQTLFLQIQFQLRCLEWNGTRMIAGTSNGTLVSWDLLQPKQLTSQAQPAHEGAITCVSVGPSGLVMSGGEYGHCVMWEGKHQEIPSE</sequence>
<dbReference type="OrthoDB" id="26681at2759"/>
<dbReference type="InterPro" id="IPR057496">
    <property type="entry name" value="FAN-like_PH"/>
</dbReference>
<evidence type="ECO:0000313" key="9">
    <source>
        <dbReference type="EnsemblMetazoa" id="CapteP180999"/>
    </source>
</evidence>
<dbReference type="InterPro" id="IPR050865">
    <property type="entry name" value="BEACH_Domain"/>
</dbReference>
<evidence type="ECO:0000256" key="3">
    <source>
        <dbReference type="PROSITE-ProRule" id="PRU00221"/>
    </source>
</evidence>
<feature type="signal peptide" evidence="5">
    <location>
        <begin position="1"/>
        <end position="24"/>
    </location>
</feature>
<dbReference type="SMART" id="SM00320">
    <property type="entry name" value="WD40"/>
    <property type="match status" value="7"/>
</dbReference>
<dbReference type="OMA" id="QVYKRRY"/>
<reference evidence="9" key="3">
    <citation type="submission" date="2015-06" db="UniProtKB">
        <authorList>
            <consortium name="EnsemblMetazoa"/>
        </authorList>
    </citation>
    <scope>IDENTIFICATION</scope>
</reference>
<dbReference type="PROSITE" id="PS50082">
    <property type="entry name" value="WD_REPEATS_2"/>
    <property type="match status" value="2"/>
</dbReference>
<dbReference type="InterPro" id="IPR011993">
    <property type="entry name" value="PH-like_dom_sf"/>
</dbReference>
<keyword evidence="1 3" id="KW-0853">WD repeat</keyword>
<dbReference type="SMART" id="SM01026">
    <property type="entry name" value="Beach"/>
    <property type="match status" value="1"/>
</dbReference>
<dbReference type="EMBL" id="KB311595">
    <property type="protein sequence ID" value="ELT88952.1"/>
    <property type="molecule type" value="Genomic_DNA"/>
</dbReference>
<dbReference type="CDD" id="cd01201">
    <property type="entry name" value="PH_BEACH"/>
    <property type="match status" value="1"/>
</dbReference>
<feature type="chain" id="PRO_5008786848" description="BEACH domain-containing protein" evidence="5">
    <location>
        <begin position="25"/>
        <end position="940"/>
    </location>
</feature>
<dbReference type="PROSITE" id="PS51783">
    <property type="entry name" value="PH_BEACH"/>
    <property type="match status" value="1"/>
</dbReference>
<name>R7TBT8_CAPTE</name>
<dbReference type="AlphaFoldDB" id="R7TBT8"/>
<dbReference type="Pfam" id="PF25400">
    <property type="entry name" value="PH_FAN"/>
    <property type="match status" value="1"/>
</dbReference>
<evidence type="ECO:0000259" key="6">
    <source>
        <dbReference type="PROSITE" id="PS50197"/>
    </source>
</evidence>
<dbReference type="HOGENOM" id="CLU_000218_5_2_1"/>
<dbReference type="SUPFAM" id="SSF50729">
    <property type="entry name" value="PH domain-like"/>
    <property type="match status" value="1"/>
</dbReference>
<dbReference type="Pfam" id="PF00400">
    <property type="entry name" value="WD40"/>
    <property type="match status" value="4"/>
</dbReference>
<dbReference type="SUPFAM" id="SSF81837">
    <property type="entry name" value="BEACH domain"/>
    <property type="match status" value="1"/>
</dbReference>
<dbReference type="Proteomes" id="UP000014760">
    <property type="component" value="Unassembled WGS sequence"/>
</dbReference>
<dbReference type="Gene3D" id="2.130.10.10">
    <property type="entry name" value="YVTN repeat-like/Quinoprotein amine dehydrogenase"/>
    <property type="match status" value="2"/>
</dbReference>
<feature type="repeat" description="WD" evidence="3">
    <location>
        <begin position="719"/>
        <end position="758"/>
    </location>
</feature>
<feature type="region of interest" description="Disordered" evidence="4">
    <location>
        <begin position="569"/>
        <end position="616"/>
    </location>
</feature>
<accession>R7TBT8</accession>
<dbReference type="InterPro" id="IPR015943">
    <property type="entry name" value="WD40/YVTN_repeat-like_dom_sf"/>
</dbReference>
<gene>
    <name evidence="8" type="ORF">CAPTEDRAFT_180999</name>
</gene>
<dbReference type="PROSITE" id="PS50197">
    <property type="entry name" value="BEACH"/>
    <property type="match status" value="1"/>
</dbReference>